<accession>L1LCX8</accession>
<dbReference type="PROSITE" id="PS51644">
    <property type="entry name" value="HTH_OST"/>
    <property type="match status" value="1"/>
</dbReference>
<gene>
    <name evidence="2" type="ORF">BEWA_051930</name>
</gene>
<reference evidence="2 3" key="1">
    <citation type="journal article" date="2012" name="BMC Genomics">
        <title>Comparative genomic analysis and phylogenetic position of Theileria equi.</title>
        <authorList>
            <person name="Kappmeyer L.S."/>
            <person name="Thiagarajan M."/>
            <person name="Herndon D.R."/>
            <person name="Ramsay J.D."/>
            <person name="Caler E."/>
            <person name="Djikeng A."/>
            <person name="Gillespie J.J."/>
            <person name="Lau A.O."/>
            <person name="Roalson E.H."/>
            <person name="Silva J.C."/>
            <person name="Silva M.G."/>
            <person name="Suarez C.E."/>
            <person name="Ueti M.W."/>
            <person name="Nene V.M."/>
            <person name="Mealey R.H."/>
            <person name="Knowles D.P."/>
            <person name="Brayton K.A."/>
        </authorList>
    </citation>
    <scope>NUCLEOTIDE SEQUENCE [LARGE SCALE GENOMIC DNA]</scope>
    <source>
        <strain evidence="2 3">WA</strain>
    </source>
</reference>
<evidence type="ECO:0000259" key="1">
    <source>
        <dbReference type="PROSITE" id="PS51644"/>
    </source>
</evidence>
<dbReference type="eggNOG" id="ENOG502ST65">
    <property type="taxonomic scope" value="Eukaryota"/>
</dbReference>
<dbReference type="RefSeq" id="XP_004832591.1">
    <property type="nucleotide sequence ID" value="XM_004832534.1"/>
</dbReference>
<dbReference type="OrthoDB" id="361803at2759"/>
<comment type="caution">
    <text evidence="2">The sequence shown here is derived from an EMBL/GenBank/DDBJ whole genome shotgun (WGS) entry which is preliminary data.</text>
</comment>
<dbReference type="InterPro" id="IPR025605">
    <property type="entry name" value="OST-HTH/LOTUS_dom"/>
</dbReference>
<dbReference type="VEuPathDB" id="PiroplasmaDB:BEWA_051930"/>
<dbReference type="GeneID" id="15802746"/>
<dbReference type="Proteomes" id="UP000031512">
    <property type="component" value="Unassembled WGS sequence"/>
</dbReference>
<proteinExistence type="predicted"/>
<dbReference type="Pfam" id="PF14418">
    <property type="entry name" value="OHA"/>
    <property type="match status" value="1"/>
</dbReference>
<evidence type="ECO:0000313" key="2">
    <source>
        <dbReference type="EMBL" id="EKX73139.1"/>
    </source>
</evidence>
<protein>
    <recommendedName>
        <fullName evidence="1">HTH OST-type domain-containing protein</fullName>
    </recommendedName>
</protein>
<dbReference type="InterPro" id="IPR025677">
    <property type="entry name" value="OST-HTH-assoc_dom"/>
</dbReference>
<dbReference type="EMBL" id="ACOU01000003">
    <property type="protein sequence ID" value="EKX73139.1"/>
    <property type="molecule type" value="Genomic_DNA"/>
</dbReference>
<sequence>MIYTSDKSIGLKEETPLSDCKDVDTKSLSDIHLMLTASDGRKDVNSTSSFHINCKNPLDYRSKSKTSTLDLRGNGLFVKDHDLCFKNDSLLRNVSTDIGSVRSRLYDDNEFRDYARATINEINNRDLRSNDGRNLSRLINVVKSEDTLTERKGGLTWIRTGDDSQLPYIENTWLKHMIRMLQSDKQALVSFFRNLEKCLYDAVVFLYNEGIKPYLGDVANQMKRSIADNFWSAAEVAYVSLHCRDVVELRIELRVKGEMGWVVYLLKDPPNFKGFVDTHSTVDVYSPYHWRALNKFAVELMSVSSSENSPAFSGGRYAFAERLKEKVEAFRNMRLGEVVHLVQLAIYSGVFVYAQRILLPVAACEKTAEELFPKPKKIRHPICSSMDEVLRIVSLLVDNRRNGLVLAQLKQQFMLQYNRELNPLSFGFRKLQNLLLSDAFSAYYNLFVPIDSPHRTHIQHKKYPIPPGCRIFKQSKLAFDPTKFSSPLDDWYDEPCVNFSVDSFPSNLKYTLSVVLDDSTQDCPHNNGITCDA</sequence>
<keyword evidence="3" id="KW-1185">Reference proteome</keyword>
<dbReference type="KEGG" id="beq:BEWA_051930"/>
<dbReference type="AlphaFoldDB" id="L1LCX8"/>
<feature type="domain" description="HTH OST-type" evidence="1">
    <location>
        <begin position="385"/>
        <end position="463"/>
    </location>
</feature>
<name>L1LCX8_THEEQ</name>
<organism evidence="2 3">
    <name type="scientific">Theileria equi strain WA</name>
    <dbReference type="NCBI Taxonomy" id="1537102"/>
    <lineage>
        <taxon>Eukaryota</taxon>
        <taxon>Sar</taxon>
        <taxon>Alveolata</taxon>
        <taxon>Apicomplexa</taxon>
        <taxon>Aconoidasida</taxon>
        <taxon>Piroplasmida</taxon>
        <taxon>Theileriidae</taxon>
        <taxon>Theileria</taxon>
    </lineage>
</organism>
<evidence type="ECO:0000313" key="3">
    <source>
        <dbReference type="Proteomes" id="UP000031512"/>
    </source>
</evidence>